<comment type="caution">
    <text evidence="2">The sequence shown here is derived from an EMBL/GenBank/DDBJ whole genome shotgun (WGS) entry which is preliminary data.</text>
</comment>
<feature type="region of interest" description="Disordered" evidence="1">
    <location>
        <begin position="1"/>
        <end position="24"/>
    </location>
</feature>
<gene>
    <name evidence="2" type="ORF">SLS62_010020</name>
</gene>
<dbReference type="Proteomes" id="UP001320420">
    <property type="component" value="Unassembled WGS sequence"/>
</dbReference>
<dbReference type="EMBL" id="JAKJXP020000115">
    <property type="protein sequence ID" value="KAK7744787.1"/>
    <property type="molecule type" value="Genomic_DNA"/>
</dbReference>
<proteinExistence type="predicted"/>
<protein>
    <recommendedName>
        <fullName evidence="4">Prolyl 4-hydroxylase alpha subunit Fe(2+) 2OG dioxygenase domain-containing protein</fullName>
    </recommendedName>
</protein>
<accession>A0AAN9UBL0</accession>
<name>A0AAN9UBL0_9PEZI</name>
<sequence>MSVNEPRLLSSDSEDSDDEVGSPEASRWKADLLRSLKAVKTFGNFSFIGQHELFTNPGLEIADSLIPLPLVTRDAEILKALSQQAPFGRGDETVVDTTVRKTWELNTEQFQCSNPSWKAYLDTLLQEAAKNLGMPGTIRAEPYKLLLYEEGSFFKRHKDSEKVPGMVGTLVICLPSKHEGGDVHLSHAGKARVFATSKSSAFDLTALAWYSDVTHEIKEITSGYRLVLTYNIIQEAGAKTSASYFVQQQNHLQSWITRWRDAFPKTTKLVYRLEHKYSKNGLSLRQLKGSDAGRVQSLYDLCARNGFYLFLARLTKTENEGEDADDFVEDECLQLEYLLSCDGVEVGFYCSVKIGDILGRDPYADRDPDSESEGPYTGNESQPSEYRYHDSAAVLVPREHLRQFAGSCGYGKDSVNLLMMVSKDLSAHLDDDSVRSYATDFMHTMLEKKKTGAPVLKSILTNARELRDGLLYRKAIQKAAEAPQGWNTAGNYIGTLTSLHSLGPLISDLSSLREVAEALGMIEGLLVSNDELLQSYLQWRPSIEMYRFNNKESLQVDDLDLVMYLITKNVDDSEWINTRLTARLNQCADRSLLYKLLDSLFQKSEGGSLAGADVIAGRILEATLPKLKLNIDDFTSSASNETPYSTSSSSWEYAMSVVANFTKFLDVFLKYNFKDLAKQLLELSCENVAEAFRKGPEKNTTNNAASSHWSLGYGASLERNAKKIEDMPSSFANKVLESLIDVAEKHEIPPLTSLKDLFEVIFRKYIIVGAPTYPPKPVGWAHKPRRCTPYRDCAHCTELNRFLCASDEAQVRFQKPANFRTHVERQLPKEYFRCESGPSPNRGCYTLVVTKLGTEYQDDVNQFQQKVARLYESVWIFARDYVQKLLGDELYRELVLLEKIRQPPPPPAQETGYGSSAPIATMAPAAMPAPFGNPTPALSGVPAIPTNAQPPNPVAPGIGTGYFLQRPAPPQNMPPTGGPYGMMGQTTQPSYDPVSLPPINQNGPAPAQHSVLPRLQPTTGNGGLKRRADDTWEYPEPTKARTSEYVDLTDD</sequence>
<evidence type="ECO:0000256" key="1">
    <source>
        <dbReference type="SAM" id="MobiDB-lite"/>
    </source>
</evidence>
<feature type="compositionally biased region" description="Basic and acidic residues" evidence="1">
    <location>
        <begin position="1026"/>
        <end position="1044"/>
    </location>
</feature>
<feature type="region of interest" description="Disordered" evidence="1">
    <location>
        <begin position="362"/>
        <end position="384"/>
    </location>
</feature>
<feature type="region of interest" description="Disordered" evidence="1">
    <location>
        <begin position="996"/>
        <end position="1051"/>
    </location>
</feature>
<organism evidence="2 3">
    <name type="scientific">Diatrype stigma</name>
    <dbReference type="NCBI Taxonomy" id="117547"/>
    <lineage>
        <taxon>Eukaryota</taxon>
        <taxon>Fungi</taxon>
        <taxon>Dikarya</taxon>
        <taxon>Ascomycota</taxon>
        <taxon>Pezizomycotina</taxon>
        <taxon>Sordariomycetes</taxon>
        <taxon>Xylariomycetidae</taxon>
        <taxon>Xylariales</taxon>
        <taxon>Diatrypaceae</taxon>
        <taxon>Diatrype</taxon>
    </lineage>
</organism>
<dbReference type="PANTHER" id="PTHR33099:SF7">
    <property type="entry name" value="MYND-TYPE DOMAIN-CONTAINING PROTEIN"/>
    <property type="match status" value="1"/>
</dbReference>
<evidence type="ECO:0008006" key="4">
    <source>
        <dbReference type="Google" id="ProtNLM"/>
    </source>
</evidence>
<evidence type="ECO:0000313" key="2">
    <source>
        <dbReference type="EMBL" id="KAK7744787.1"/>
    </source>
</evidence>
<keyword evidence="3" id="KW-1185">Reference proteome</keyword>
<feature type="compositionally biased region" description="Acidic residues" evidence="1">
    <location>
        <begin position="12"/>
        <end position="21"/>
    </location>
</feature>
<dbReference type="AlphaFoldDB" id="A0AAN9UBL0"/>
<reference evidence="2 3" key="1">
    <citation type="submission" date="2024-02" db="EMBL/GenBank/DDBJ databases">
        <title>De novo assembly and annotation of 12 fungi associated with fruit tree decline syndrome in Ontario, Canada.</title>
        <authorList>
            <person name="Sulman M."/>
            <person name="Ellouze W."/>
            <person name="Ilyukhin E."/>
        </authorList>
    </citation>
    <scope>NUCLEOTIDE SEQUENCE [LARGE SCALE GENOMIC DNA]</scope>
    <source>
        <strain evidence="2 3">M11/M66-122</strain>
    </source>
</reference>
<dbReference type="Gene3D" id="2.60.120.620">
    <property type="entry name" value="q2cbj1_9rhob like domain"/>
    <property type="match status" value="1"/>
</dbReference>
<dbReference type="PANTHER" id="PTHR33099">
    <property type="entry name" value="FE2OG DIOXYGENASE DOMAIN-CONTAINING PROTEIN"/>
    <property type="match status" value="1"/>
</dbReference>
<evidence type="ECO:0000313" key="3">
    <source>
        <dbReference type="Proteomes" id="UP001320420"/>
    </source>
</evidence>